<feature type="domain" description="N-acetyltransferase" evidence="1">
    <location>
        <begin position="218"/>
        <end position="346"/>
    </location>
</feature>
<evidence type="ECO:0000259" key="1">
    <source>
        <dbReference type="PROSITE" id="PS51186"/>
    </source>
</evidence>
<dbReference type="GO" id="GO:0016747">
    <property type="term" value="F:acyltransferase activity, transferring groups other than amino-acyl groups"/>
    <property type="evidence" value="ECO:0007669"/>
    <property type="project" value="InterPro"/>
</dbReference>
<comment type="caution">
    <text evidence="2">The sequence shown here is derived from an EMBL/GenBank/DDBJ whole genome shotgun (WGS) entry which is preliminary data.</text>
</comment>
<reference evidence="2 3" key="1">
    <citation type="journal article" date="2017" name="Gigascience">
        <title>Genome sequence of the small brown planthopper, Laodelphax striatellus.</title>
        <authorList>
            <person name="Zhu J."/>
            <person name="Jiang F."/>
            <person name="Wang X."/>
            <person name="Yang P."/>
            <person name="Bao Y."/>
            <person name="Zhao W."/>
            <person name="Wang W."/>
            <person name="Lu H."/>
            <person name="Wang Q."/>
            <person name="Cui N."/>
            <person name="Li J."/>
            <person name="Chen X."/>
            <person name="Luo L."/>
            <person name="Yu J."/>
            <person name="Kang L."/>
            <person name="Cui F."/>
        </authorList>
    </citation>
    <scope>NUCLEOTIDE SEQUENCE [LARGE SCALE GENOMIC DNA]</scope>
    <source>
        <strain evidence="2">Lst14</strain>
    </source>
</reference>
<name>A0A482XDE4_LAOST</name>
<dbReference type="EMBL" id="QKKF02012223">
    <property type="protein sequence ID" value="RZF43743.1"/>
    <property type="molecule type" value="Genomic_DNA"/>
</dbReference>
<accession>A0A482XDE4</accession>
<dbReference type="SMR" id="A0A482XDE4"/>
<dbReference type="InParanoid" id="A0A482XDE4"/>
<dbReference type="InterPro" id="IPR013653">
    <property type="entry name" value="GCN5-like_dom"/>
</dbReference>
<dbReference type="PANTHER" id="PTHR20958">
    <property type="entry name" value="GLYCINE N-ACYLTRANSFERASE-LIKE PROTEIN"/>
    <property type="match status" value="1"/>
</dbReference>
<dbReference type="AlphaFoldDB" id="A0A482XDE4"/>
<organism evidence="2 3">
    <name type="scientific">Laodelphax striatellus</name>
    <name type="common">Small brown planthopper</name>
    <name type="synonym">Delphax striatella</name>
    <dbReference type="NCBI Taxonomy" id="195883"/>
    <lineage>
        <taxon>Eukaryota</taxon>
        <taxon>Metazoa</taxon>
        <taxon>Ecdysozoa</taxon>
        <taxon>Arthropoda</taxon>
        <taxon>Hexapoda</taxon>
        <taxon>Insecta</taxon>
        <taxon>Pterygota</taxon>
        <taxon>Neoptera</taxon>
        <taxon>Paraneoptera</taxon>
        <taxon>Hemiptera</taxon>
        <taxon>Auchenorrhyncha</taxon>
        <taxon>Fulgoroidea</taxon>
        <taxon>Delphacidae</taxon>
        <taxon>Criomorphinae</taxon>
        <taxon>Laodelphax</taxon>
    </lineage>
</organism>
<proteinExistence type="predicted"/>
<sequence length="346" mass="38992">MRVLECRAKLTSTVRAKDSILTTESSQSRNRDNSVSESFRLLIIIVSDTFCGRSWEYTQHSTSAMVCDPLIELPEKELDLFCEEVLKKDWPNSIHVYYFIKTSLEWRKKKNLKIQLLATNTCMADGTFIGVKYSDNGSSMIVMYSLNDEALENAIKTSSKIDWSRRPVLEAILDRHIGVVNRSLAARGIMSKSYSFSGIYCIDLHQAANIEIPPIEDVKIEPVTDGKDLEYIYSVWAHNDIYSFGELLDTALLGGSFGVYSKENGLLMSWVMVTHYGGVGVLQSREDCLRKGYASLATRTLTKAMANCGITPHACIMDCNTRSRAFFEKLGYKRVAGIQYLTTQPM</sequence>
<gene>
    <name evidence="2" type="ORF">LSTR_LSTR009166</name>
</gene>
<dbReference type="InterPro" id="IPR053225">
    <property type="entry name" value="Acyl-CoA_N-acyltransferase"/>
</dbReference>
<dbReference type="OrthoDB" id="61870at2759"/>
<dbReference type="STRING" id="195883.A0A482XDE4"/>
<dbReference type="InterPro" id="IPR000182">
    <property type="entry name" value="GNAT_dom"/>
</dbReference>
<dbReference type="InterPro" id="IPR016181">
    <property type="entry name" value="Acyl_CoA_acyltransferase"/>
</dbReference>
<evidence type="ECO:0000313" key="2">
    <source>
        <dbReference type="EMBL" id="RZF43743.1"/>
    </source>
</evidence>
<dbReference type="PANTHER" id="PTHR20958:SF6">
    <property type="entry name" value="GLYCINE N-ACYLTRANSFERASE-LIKE PROTEIN"/>
    <property type="match status" value="1"/>
</dbReference>
<dbReference type="Pfam" id="PF08445">
    <property type="entry name" value="FR47"/>
    <property type="match status" value="1"/>
</dbReference>
<protein>
    <recommendedName>
        <fullName evidence="1">N-acetyltransferase domain-containing protein</fullName>
    </recommendedName>
</protein>
<keyword evidence="3" id="KW-1185">Reference proteome</keyword>
<dbReference type="Proteomes" id="UP000291343">
    <property type="component" value="Unassembled WGS sequence"/>
</dbReference>
<dbReference type="SUPFAM" id="SSF55729">
    <property type="entry name" value="Acyl-CoA N-acyltransferases (Nat)"/>
    <property type="match status" value="1"/>
</dbReference>
<dbReference type="PROSITE" id="PS51186">
    <property type="entry name" value="GNAT"/>
    <property type="match status" value="1"/>
</dbReference>
<evidence type="ECO:0000313" key="3">
    <source>
        <dbReference type="Proteomes" id="UP000291343"/>
    </source>
</evidence>
<dbReference type="Gene3D" id="3.40.630.30">
    <property type="match status" value="2"/>
</dbReference>